<dbReference type="OrthoDB" id="424465at2759"/>
<dbReference type="SUPFAM" id="SSF51197">
    <property type="entry name" value="Clavaminate synthase-like"/>
    <property type="match status" value="1"/>
</dbReference>
<dbReference type="AlphaFoldDB" id="G7E532"/>
<protein>
    <recommendedName>
        <fullName evidence="1">JmjC domain-containing protein</fullName>
    </recommendedName>
</protein>
<dbReference type="PANTHER" id="PTHR12480">
    <property type="entry name" value="ARGININE DEMETHYLASE AND LYSYL-HYDROXYLASE JMJD"/>
    <property type="match status" value="1"/>
</dbReference>
<dbReference type="InterPro" id="IPR050910">
    <property type="entry name" value="JMJD6_ArgDemeth/LysHydrox"/>
</dbReference>
<dbReference type="OMA" id="HPCMFSR"/>
<dbReference type="InParanoid" id="G7E532"/>
<sequence>MPPEDDCPLIYGAKPGYAEFALDCLARNRPAIVKSHHLVSRWPATRRWRCKDGTLNSDTLEQDCGHHSVTVADCSRRDFSDHVRLERTLSEVLTLWREGAGQSLYIKDWHLAQAEDSVAPAQKHSRLSSSFYEVLDLVEDDWLNRYYLSTTKDDFRFVYLGQAGTLTPVHRDVYCSYSWSTNIVGRKRWWLFPPAQAQWLRQGSQTIFDYRAIDPTAFPNAHRLCPYIIEQAPGETIFVPSGWYHQVENLDLCLSINHNWLNSYCLTNVCRAIIDKVEEVQLALADVKDLLETRSGDPNWQLQWHEVVQRLVEQDSGWSWTTFWQMVDHNSSIDVQQDPVSPSLRPADSFVAEQIARCRAMYSTRPESQIIAI</sequence>
<dbReference type="eggNOG" id="KOG2131">
    <property type="taxonomic scope" value="Eukaryota"/>
</dbReference>
<proteinExistence type="predicted"/>
<dbReference type="GO" id="GO:0045905">
    <property type="term" value="P:positive regulation of translational termination"/>
    <property type="evidence" value="ECO:0007669"/>
    <property type="project" value="TreeGrafter"/>
</dbReference>
<gene>
    <name evidence="2" type="primary">Mo04622</name>
    <name evidence="2" type="ORF">E5Q_04622</name>
</gene>
<dbReference type="GO" id="GO:0016706">
    <property type="term" value="F:2-oxoglutarate-dependent dioxygenase activity"/>
    <property type="evidence" value="ECO:0007669"/>
    <property type="project" value="TreeGrafter"/>
</dbReference>
<evidence type="ECO:0000259" key="1">
    <source>
        <dbReference type="PROSITE" id="PS51184"/>
    </source>
</evidence>
<dbReference type="PANTHER" id="PTHR12480:SF6">
    <property type="entry name" value="2-OXOGLUTARATE AND IRON-DEPENDENT OXYGENASE JMJD4"/>
    <property type="match status" value="1"/>
</dbReference>
<dbReference type="EMBL" id="BABT02000146">
    <property type="protein sequence ID" value="GAA97942.1"/>
    <property type="molecule type" value="Genomic_DNA"/>
</dbReference>
<dbReference type="PROSITE" id="PS51184">
    <property type="entry name" value="JMJC"/>
    <property type="match status" value="1"/>
</dbReference>
<name>G7E532_MIXOS</name>
<keyword evidence="3" id="KW-1185">Reference proteome</keyword>
<evidence type="ECO:0000313" key="3">
    <source>
        <dbReference type="Proteomes" id="UP000009131"/>
    </source>
</evidence>
<dbReference type="GO" id="GO:0005634">
    <property type="term" value="C:nucleus"/>
    <property type="evidence" value="ECO:0007669"/>
    <property type="project" value="TreeGrafter"/>
</dbReference>
<feature type="domain" description="JmjC" evidence="1">
    <location>
        <begin position="123"/>
        <end position="277"/>
    </location>
</feature>
<dbReference type="Proteomes" id="UP000009131">
    <property type="component" value="Unassembled WGS sequence"/>
</dbReference>
<dbReference type="SMART" id="SM00558">
    <property type="entry name" value="JmjC"/>
    <property type="match status" value="1"/>
</dbReference>
<accession>G7E532</accession>
<reference evidence="2 3" key="1">
    <citation type="journal article" date="2011" name="J. Gen. Appl. Microbiol.">
        <title>Draft genome sequencing of the enigmatic basidiomycete Mixia osmundae.</title>
        <authorList>
            <person name="Nishida H."/>
            <person name="Nagatsuka Y."/>
            <person name="Sugiyama J."/>
        </authorList>
    </citation>
    <scope>NUCLEOTIDE SEQUENCE [LARGE SCALE GENOMIC DNA]</scope>
    <source>
        <strain evidence="3">CBS 9802 / IAM 14324 / JCM 22182 / KY 12970</strain>
    </source>
</reference>
<dbReference type="GO" id="GO:0043565">
    <property type="term" value="F:sequence-specific DNA binding"/>
    <property type="evidence" value="ECO:0007669"/>
    <property type="project" value="TreeGrafter"/>
</dbReference>
<dbReference type="RefSeq" id="XP_014566360.1">
    <property type="nucleotide sequence ID" value="XM_014710874.1"/>
</dbReference>
<dbReference type="Pfam" id="PF13621">
    <property type="entry name" value="Cupin_8"/>
    <property type="match status" value="1"/>
</dbReference>
<dbReference type="InterPro" id="IPR003347">
    <property type="entry name" value="JmjC_dom"/>
</dbReference>
<evidence type="ECO:0000313" key="2">
    <source>
        <dbReference type="EMBL" id="GAA97942.1"/>
    </source>
</evidence>
<dbReference type="GO" id="GO:0005737">
    <property type="term" value="C:cytoplasm"/>
    <property type="evidence" value="ECO:0007669"/>
    <property type="project" value="TreeGrafter"/>
</dbReference>
<reference evidence="2 3" key="2">
    <citation type="journal article" date="2012" name="Open Biol.">
        <title>Characteristics of nucleosomes and linker DNA regions on the genome of the basidiomycete Mixia osmundae revealed by mono- and dinucleosome mapping.</title>
        <authorList>
            <person name="Nishida H."/>
            <person name="Kondo S."/>
            <person name="Matsumoto T."/>
            <person name="Suzuki Y."/>
            <person name="Yoshikawa H."/>
            <person name="Taylor T.D."/>
            <person name="Sugiyama J."/>
        </authorList>
    </citation>
    <scope>NUCLEOTIDE SEQUENCE [LARGE SCALE GENOMIC DNA]</scope>
    <source>
        <strain evidence="3">CBS 9802 / IAM 14324 / JCM 22182 / KY 12970</strain>
    </source>
</reference>
<dbReference type="HOGENOM" id="CLU_016785_2_3_1"/>
<organism evidence="2 3">
    <name type="scientific">Mixia osmundae (strain CBS 9802 / IAM 14324 / JCM 22182 / KY 12970)</name>
    <dbReference type="NCBI Taxonomy" id="764103"/>
    <lineage>
        <taxon>Eukaryota</taxon>
        <taxon>Fungi</taxon>
        <taxon>Dikarya</taxon>
        <taxon>Basidiomycota</taxon>
        <taxon>Pucciniomycotina</taxon>
        <taxon>Mixiomycetes</taxon>
        <taxon>Mixiales</taxon>
        <taxon>Mixiaceae</taxon>
        <taxon>Mixia</taxon>
    </lineage>
</organism>
<dbReference type="STRING" id="764103.G7E532"/>
<dbReference type="Gene3D" id="2.60.120.650">
    <property type="entry name" value="Cupin"/>
    <property type="match status" value="1"/>
</dbReference>
<dbReference type="FunCoup" id="G7E532">
    <property type="interactions" value="200"/>
</dbReference>
<comment type="caution">
    <text evidence="2">The sequence shown here is derived from an EMBL/GenBank/DDBJ whole genome shotgun (WGS) entry which is preliminary data.</text>
</comment>
<dbReference type="InterPro" id="IPR041667">
    <property type="entry name" value="Cupin_8"/>
</dbReference>